<name>A0A2P8G0G5_9BACT</name>
<protein>
    <submittedName>
        <fullName evidence="2">Uncharacterized protein</fullName>
    </submittedName>
</protein>
<evidence type="ECO:0000313" key="3">
    <source>
        <dbReference type="Proteomes" id="UP000241964"/>
    </source>
</evidence>
<feature type="coiled-coil region" evidence="1">
    <location>
        <begin position="298"/>
        <end position="325"/>
    </location>
</feature>
<accession>A0A2P8G0G5</accession>
<keyword evidence="3" id="KW-1185">Reference proteome</keyword>
<evidence type="ECO:0000313" key="2">
    <source>
        <dbReference type="EMBL" id="PSL27458.1"/>
    </source>
</evidence>
<sequence>MILNKKMGLWVLCFFAPVILSFGQRTIFQKMKDTQEITFDPSGRMWSFPKIYVTDKTMPDFRVKATDKQIKAQIGKMAVHLDSVKALLQNNNVKNAYNCFFKTNEDYPKLVAGIDNMIALLKKGPDCQPEGWEKLIGEVSKLNLEKIVPLVSYLKNIKEQYKVEVYKGGLLVEEIPLLLLNNSCEQGCYQFSSAQLRQLRNIQGVNCLSDPWSELHFKLVQDDPWNKTIREWYKGEVSLLFAKKVDFIMGGLKKAASANLTTNADDFKDGIRALTNLQDWLIHWFWLTKGRLALNPFNQLAEVQRKKLSNELKDWELQLTQAKQKAMFLDSARTKTDEKLSELSHFELVQLKEQQLAEQIKVIENKLKKVKGELDDDANLTKLKTLNILYEGKFKLSERFKNIDGQYPQKQFDASRDYQGIKYHFLQKVKVKEIPEGHILHVLAHNVPGSQGVKIEERASPFKDEEMFTSLVNEQLSSFDFTTIPAGAVEQLQSFSASFFTKQLPGPKGAGGQDNICGAIQPFLKELAKSLWQKDGQEIFPLDKDIFNGIAYSDPKYKTHMLQTSIESGEAVIDSIFLKRYTSKDTLKTTTMAKTSVKIGEMRYFMLAAGIAIHKSPLAVTSVDTTGGTLRTSTSETRSRAIIGFKFYPFKNYNRDHSILPRFPLRRLSIFFGAEMLKPLQNLYLGGSYDIVPGLNVSVGQNYALQTRYRIQSNRVTDTSRSYARTGLYYSASINPVLFVQFVKLFFK</sequence>
<comment type="caution">
    <text evidence="2">The sequence shown here is derived from an EMBL/GenBank/DDBJ whole genome shotgun (WGS) entry which is preliminary data.</text>
</comment>
<keyword evidence="1" id="KW-0175">Coiled coil</keyword>
<evidence type="ECO:0000256" key="1">
    <source>
        <dbReference type="SAM" id="Coils"/>
    </source>
</evidence>
<dbReference type="Proteomes" id="UP000241964">
    <property type="component" value="Unassembled WGS sequence"/>
</dbReference>
<gene>
    <name evidence="2" type="ORF">CLV60_108316</name>
</gene>
<reference evidence="2 3" key="1">
    <citation type="submission" date="2018-03" db="EMBL/GenBank/DDBJ databases">
        <title>Genomic Encyclopedia of Archaeal and Bacterial Type Strains, Phase II (KMG-II): from individual species to whole genera.</title>
        <authorList>
            <person name="Goeker M."/>
        </authorList>
    </citation>
    <scope>NUCLEOTIDE SEQUENCE [LARGE SCALE GENOMIC DNA]</scope>
    <source>
        <strain evidence="2 3">DSM 29057</strain>
    </source>
</reference>
<organism evidence="2 3">
    <name type="scientific">Dyadobacter jiangsuensis</name>
    <dbReference type="NCBI Taxonomy" id="1591085"/>
    <lineage>
        <taxon>Bacteria</taxon>
        <taxon>Pseudomonadati</taxon>
        <taxon>Bacteroidota</taxon>
        <taxon>Cytophagia</taxon>
        <taxon>Cytophagales</taxon>
        <taxon>Spirosomataceae</taxon>
        <taxon>Dyadobacter</taxon>
    </lineage>
</organism>
<dbReference type="AlphaFoldDB" id="A0A2P8G0G5"/>
<dbReference type="EMBL" id="PYAS01000008">
    <property type="protein sequence ID" value="PSL27458.1"/>
    <property type="molecule type" value="Genomic_DNA"/>
</dbReference>
<proteinExistence type="predicted"/>